<organism evidence="2 3">
    <name type="scientific">Exophiala sideris</name>
    <dbReference type="NCBI Taxonomy" id="1016849"/>
    <lineage>
        <taxon>Eukaryota</taxon>
        <taxon>Fungi</taxon>
        <taxon>Dikarya</taxon>
        <taxon>Ascomycota</taxon>
        <taxon>Pezizomycotina</taxon>
        <taxon>Eurotiomycetes</taxon>
        <taxon>Chaetothyriomycetidae</taxon>
        <taxon>Chaetothyriales</taxon>
        <taxon>Herpotrichiellaceae</taxon>
        <taxon>Exophiala</taxon>
    </lineage>
</organism>
<dbReference type="Gene3D" id="3.20.20.150">
    <property type="entry name" value="Divalent-metal-dependent TIM barrel enzymes"/>
    <property type="match status" value="1"/>
</dbReference>
<evidence type="ECO:0000259" key="1">
    <source>
        <dbReference type="Pfam" id="PF01261"/>
    </source>
</evidence>
<protein>
    <recommendedName>
        <fullName evidence="1">Xylose isomerase-like TIM barrel domain-containing protein</fullName>
    </recommendedName>
</protein>
<feature type="domain" description="Xylose isomerase-like TIM barrel" evidence="1">
    <location>
        <begin position="31"/>
        <end position="323"/>
    </location>
</feature>
<dbReference type="HOGENOM" id="CLU_035063_0_2_1"/>
<dbReference type="OrthoDB" id="5360893at2759"/>
<proteinExistence type="predicted"/>
<dbReference type="Proteomes" id="UP000053599">
    <property type="component" value="Unassembled WGS sequence"/>
</dbReference>
<sequence>MAQFKGQKIPICYASCSIGHNDKHTLPEKLKAIAGAGFDAIELSMPDILTYGQQISETKKEIDPKDYATLRSVAQKIGELCKQQGLKILILQPFANFEGWPKGSPEREDAFDRAKGWMSIMEAAGTDMMQIGSSDAEGISSSFDYLASDLAELADIFAEKGFRIAYENWCWATHAPTWKDVWEIVKKADRPNLGLCLDTFQSAGGEWGSPMTKSGLIEDVDKSELDKSWKASCEELSKTVPAEKIFFLQISDAYKMDPPLEDKADESGLRPRGQWSHDYRPVPYNGGYLPVEDFTKAVLATGFRGWLSMEVFDGKAPEKYGDDMTPYAKGAFVSLQKLLNEAGE</sequence>
<dbReference type="Pfam" id="PF01261">
    <property type="entry name" value="AP_endonuc_2"/>
    <property type="match status" value="1"/>
</dbReference>
<dbReference type="InterPro" id="IPR036237">
    <property type="entry name" value="Xyl_isomerase-like_sf"/>
</dbReference>
<reference evidence="2 3" key="1">
    <citation type="submission" date="2015-01" db="EMBL/GenBank/DDBJ databases">
        <title>The Genome Sequence of Exophiala sideris CBS121828.</title>
        <authorList>
            <consortium name="The Broad Institute Genomics Platform"/>
            <person name="Cuomo C."/>
            <person name="de Hoog S."/>
            <person name="Gorbushina A."/>
            <person name="Stielow B."/>
            <person name="Teixiera M."/>
            <person name="Abouelleil A."/>
            <person name="Chapman S.B."/>
            <person name="Priest M."/>
            <person name="Young S.K."/>
            <person name="Wortman J."/>
            <person name="Nusbaum C."/>
            <person name="Birren B."/>
        </authorList>
    </citation>
    <scope>NUCLEOTIDE SEQUENCE [LARGE SCALE GENOMIC DNA]</scope>
    <source>
        <strain evidence="2 3">CBS 121828</strain>
    </source>
</reference>
<dbReference type="InterPro" id="IPR050312">
    <property type="entry name" value="IolE/XylAMocC-like"/>
</dbReference>
<dbReference type="AlphaFoldDB" id="A0A0D1WXH2"/>
<evidence type="ECO:0000313" key="2">
    <source>
        <dbReference type="EMBL" id="KIV79876.1"/>
    </source>
</evidence>
<dbReference type="STRING" id="1016849.A0A0D1WXH2"/>
<dbReference type="InterPro" id="IPR013022">
    <property type="entry name" value="Xyl_isomerase-like_TIM-brl"/>
</dbReference>
<dbReference type="SUPFAM" id="SSF51658">
    <property type="entry name" value="Xylose isomerase-like"/>
    <property type="match status" value="1"/>
</dbReference>
<name>A0A0D1WXH2_9EURO</name>
<dbReference type="EMBL" id="KN846953">
    <property type="protein sequence ID" value="KIV79876.1"/>
    <property type="molecule type" value="Genomic_DNA"/>
</dbReference>
<evidence type="ECO:0000313" key="3">
    <source>
        <dbReference type="Proteomes" id="UP000053599"/>
    </source>
</evidence>
<dbReference type="PANTHER" id="PTHR12110">
    <property type="entry name" value="HYDROXYPYRUVATE ISOMERASE"/>
    <property type="match status" value="1"/>
</dbReference>
<dbReference type="PANTHER" id="PTHR12110:SF56">
    <property type="entry name" value="DEHYDRATASE, PUTATIVE (AFU_ORTHOLOGUE AFUA_6G08740)-RELATED"/>
    <property type="match status" value="1"/>
</dbReference>
<accession>A0A0D1WXH2</accession>
<gene>
    <name evidence="2" type="ORF">PV11_07417</name>
</gene>